<dbReference type="InterPro" id="IPR017941">
    <property type="entry name" value="Rieske_2Fe-2S"/>
</dbReference>
<dbReference type="Pfam" id="PF00355">
    <property type="entry name" value="Rieske"/>
    <property type="match status" value="1"/>
</dbReference>
<evidence type="ECO:0000256" key="5">
    <source>
        <dbReference type="ARBA" id="ARBA00034078"/>
    </source>
</evidence>
<proteinExistence type="inferred from homology"/>
<evidence type="ECO:0000256" key="2">
    <source>
        <dbReference type="ARBA" id="ARBA00022723"/>
    </source>
</evidence>
<evidence type="ECO:0000313" key="8">
    <source>
        <dbReference type="EMBL" id="PTL60017.1"/>
    </source>
</evidence>
<organism evidence="8 9">
    <name type="scientific">Paraconexibacter algicola</name>
    <dbReference type="NCBI Taxonomy" id="2133960"/>
    <lineage>
        <taxon>Bacteria</taxon>
        <taxon>Bacillati</taxon>
        <taxon>Actinomycetota</taxon>
        <taxon>Thermoleophilia</taxon>
        <taxon>Solirubrobacterales</taxon>
        <taxon>Paraconexibacteraceae</taxon>
        <taxon>Paraconexibacter</taxon>
    </lineage>
</organism>
<dbReference type="OrthoDB" id="147178at2"/>
<protein>
    <submittedName>
        <fullName evidence="8">(2Fe-2S)-binding protein</fullName>
    </submittedName>
</protein>
<dbReference type="GO" id="GO:0051537">
    <property type="term" value="F:2 iron, 2 sulfur cluster binding"/>
    <property type="evidence" value="ECO:0007669"/>
    <property type="project" value="UniProtKB-KW"/>
</dbReference>
<dbReference type="AlphaFoldDB" id="A0A2T4ULA6"/>
<dbReference type="Proteomes" id="UP000240739">
    <property type="component" value="Unassembled WGS sequence"/>
</dbReference>
<comment type="cofactor">
    <cofactor evidence="5">
        <name>[2Fe-2S] cluster</name>
        <dbReference type="ChEBI" id="CHEBI:190135"/>
    </cofactor>
</comment>
<dbReference type="PANTHER" id="PTHR21496:SF0">
    <property type="entry name" value="RIESKE DOMAIN-CONTAINING PROTEIN"/>
    <property type="match status" value="1"/>
</dbReference>
<keyword evidence="4" id="KW-0411">Iron-sulfur</keyword>
<evidence type="ECO:0000256" key="6">
    <source>
        <dbReference type="ARBA" id="ARBA00038001"/>
    </source>
</evidence>
<sequence>MSDWHRLEEVTDELHGRGIVPVHVGGRDVCLVLHDGEIHAFDDACPHRRWPLHLGTLDGPVLQCRAHTWEWDVRTGELQRMRAPECLVLHEARERDGAVEIRIADDAPPARELSELWRARHGAAGRS</sequence>
<dbReference type="GO" id="GO:0016705">
    <property type="term" value="F:oxidoreductase activity, acting on paired donors, with incorporation or reduction of molecular oxygen"/>
    <property type="evidence" value="ECO:0007669"/>
    <property type="project" value="UniProtKB-ARBA"/>
</dbReference>
<evidence type="ECO:0000256" key="4">
    <source>
        <dbReference type="ARBA" id="ARBA00023014"/>
    </source>
</evidence>
<dbReference type="PANTHER" id="PTHR21496">
    <property type="entry name" value="FERREDOXIN-RELATED"/>
    <property type="match status" value="1"/>
</dbReference>
<dbReference type="RefSeq" id="WP_107568661.1">
    <property type="nucleotide sequence ID" value="NZ_PYYB01000001.1"/>
</dbReference>
<keyword evidence="2" id="KW-0479">Metal-binding</keyword>
<evidence type="ECO:0000256" key="1">
    <source>
        <dbReference type="ARBA" id="ARBA00022714"/>
    </source>
</evidence>
<keyword evidence="3" id="KW-0408">Iron</keyword>
<evidence type="ECO:0000259" key="7">
    <source>
        <dbReference type="PROSITE" id="PS51296"/>
    </source>
</evidence>
<keyword evidence="1" id="KW-0001">2Fe-2S</keyword>
<evidence type="ECO:0000256" key="3">
    <source>
        <dbReference type="ARBA" id="ARBA00023004"/>
    </source>
</evidence>
<name>A0A2T4ULA6_9ACTN</name>
<dbReference type="EMBL" id="PYYB01000001">
    <property type="protein sequence ID" value="PTL60017.1"/>
    <property type="molecule type" value="Genomic_DNA"/>
</dbReference>
<feature type="domain" description="Rieske" evidence="7">
    <location>
        <begin position="4"/>
        <end position="101"/>
    </location>
</feature>
<dbReference type="InterPro" id="IPR036922">
    <property type="entry name" value="Rieske_2Fe-2S_sf"/>
</dbReference>
<comment type="caution">
    <text evidence="8">The sequence shown here is derived from an EMBL/GenBank/DDBJ whole genome shotgun (WGS) entry which is preliminary data.</text>
</comment>
<dbReference type="Gene3D" id="2.102.10.10">
    <property type="entry name" value="Rieske [2Fe-2S] iron-sulphur domain"/>
    <property type="match status" value="1"/>
</dbReference>
<comment type="similarity">
    <text evidence="6">Belongs to the bacterial ring-hydroxylating dioxygenase ferredoxin component family.</text>
</comment>
<dbReference type="GO" id="GO:0046872">
    <property type="term" value="F:metal ion binding"/>
    <property type="evidence" value="ECO:0007669"/>
    <property type="project" value="UniProtKB-KW"/>
</dbReference>
<gene>
    <name evidence="8" type="ORF">C7Y72_10340</name>
</gene>
<accession>A0A2T4ULA6</accession>
<dbReference type="GO" id="GO:0004497">
    <property type="term" value="F:monooxygenase activity"/>
    <property type="evidence" value="ECO:0007669"/>
    <property type="project" value="UniProtKB-ARBA"/>
</dbReference>
<dbReference type="PROSITE" id="PS51296">
    <property type="entry name" value="RIESKE"/>
    <property type="match status" value="1"/>
</dbReference>
<dbReference type="SUPFAM" id="SSF50022">
    <property type="entry name" value="ISP domain"/>
    <property type="match status" value="1"/>
</dbReference>
<reference evidence="8 9" key="1">
    <citation type="submission" date="2018-03" db="EMBL/GenBank/DDBJ databases">
        <title>Aquarubrobacter algicola gen. nov., sp. nov., a novel actinobacterium isolated from shallow eutrophic lake during the end of cyanobacterial harmful algal blooms.</title>
        <authorList>
            <person name="Chun S.J."/>
        </authorList>
    </citation>
    <scope>NUCLEOTIDE SEQUENCE [LARGE SCALE GENOMIC DNA]</scope>
    <source>
        <strain evidence="8 9">Seoho-28</strain>
    </source>
</reference>
<keyword evidence="9" id="KW-1185">Reference proteome</keyword>
<evidence type="ECO:0000313" key="9">
    <source>
        <dbReference type="Proteomes" id="UP000240739"/>
    </source>
</evidence>